<feature type="region of interest" description="Disordered" evidence="1">
    <location>
        <begin position="1"/>
        <end position="37"/>
    </location>
</feature>
<protein>
    <submittedName>
        <fullName evidence="2">Uncharacterized protein</fullName>
    </submittedName>
</protein>
<reference evidence="3" key="1">
    <citation type="submission" date="2014-12" db="EMBL/GenBank/DDBJ databases">
        <authorList>
            <person name="Smet A."/>
        </authorList>
    </citation>
    <scope>NUCLEOTIDE SEQUENCE [LARGE SCALE GENOMIC DNA]</scope>
</reference>
<gene>
    <name evidence="2" type="ORF">HHE01_13980</name>
</gene>
<dbReference type="GeneID" id="76197812"/>
<evidence type="ECO:0000313" key="3">
    <source>
        <dbReference type="Proteomes" id="UP000046090"/>
    </source>
</evidence>
<accession>A0A0K2XG54</accession>
<dbReference type="Proteomes" id="UP000046090">
    <property type="component" value="Unassembled WGS sequence"/>
</dbReference>
<dbReference type="AlphaFoldDB" id="A0A0K2XG54"/>
<evidence type="ECO:0000256" key="1">
    <source>
        <dbReference type="SAM" id="MobiDB-lite"/>
    </source>
</evidence>
<evidence type="ECO:0000313" key="2">
    <source>
        <dbReference type="EMBL" id="CRI33712.1"/>
    </source>
</evidence>
<organism evidence="2 3">
    <name type="scientific">Helicobacter heilmannii</name>
    <dbReference type="NCBI Taxonomy" id="35817"/>
    <lineage>
        <taxon>Bacteria</taxon>
        <taxon>Pseudomonadati</taxon>
        <taxon>Campylobacterota</taxon>
        <taxon>Epsilonproteobacteria</taxon>
        <taxon>Campylobacterales</taxon>
        <taxon>Helicobacteraceae</taxon>
        <taxon>Helicobacter</taxon>
    </lineage>
</organism>
<dbReference type="EMBL" id="CDMK01000001">
    <property type="protein sequence ID" value="CRI33712.1"/>
    <property type="molecule type" value="Genomic_DNA"/>
</dbReference>
<sequence length="49" mass="5418">MQEGHTTLLQGDNTIQNTNPTQATQTTQGTQSSNTPKVKPLWQYGVLLF</sequence>
<proteinExistence type="predicted"/>
<feature type="compositionally biased region" description="Polar residues" evidence="1">
    <location>
        <begin position="1"/>
        <end position="12"/>
    </location>
</feature>
<dbReference type="STRING" id="1216962.BN341_18670"/>
<keyword evidence="3" id="KW-1185">Reference proteome</keyword>
<name>A0A0K2XG54_HELHE</name>
<dbReference type="RefSeq" id="WP_015107571.1">
    <property type="nucleotide sequence ID" value="NZ_AP026684.1"/>
</dbReference>
<feature type="compositionally biased region" description="Low complexity" evidence="1">
    <location>
        <begin position="13"/>
        <end position="35"/>
    </location>
</feature>